<dbReference type="RefSeq" id="WP_125111766.1">
    <property type="nucleotide sequence ID" value="NZ_VLJS01000086.1"/>
</dbReference>
<proteinExistence type="predicted"/>
<feature type="coiled-coil region" evidence="1">
    <location>
        <begin position="42"/>
        <end position="70"/>
    </location>
</feature>
<protein>
    <submittedName>
        <fullName evidence="2">Uncharacterized protein</fullName>
    </submittedName>
</protein>
<gene>
    <name evidence="2" type="ORF">L613_005500000230</name>
</gene>
<dbReference type="Proteomes" id="UP000321583">
    <property type="component" value="Unassembled WGS sequence"/>
</dbReference>
<reference evidence="2 3" key="1">
    <citation type="submission" date="2019-07" db="EMBL/GenBank/DDBJ databases">
        <title>Genome sequencing of lignin-degrading bacterial isolates.</title>
        <authorList>
            <person name="Gladden J."/>
        </authorList>
    </citation>
    <scope>NUCLEOTIDE SEQUENCE [LARGE SCALE GENOMIC DNA]</scope>
    <source>
        <strain evidence="2 3">J19</strain>
    </source>
</reference>
<accession>A0A562D7N8</accession>
<dbReference type="EMBL" id="VLJS01000086">
    <property type="protein sequence ID" value="TWH05618.1"/>
    <property type="molecule type" value="Genomic_DNA"/>
</dbReference>
<keyword evidence="3" id="KW-1185">Reference proteome</keyword>
<dbReference type="AlphaFoldDB" id="A0A562D7N8"/>
<organism evidence="2 3">
    <name type="scientific">Pseudoxanthomonas taiwanensis J19</name>
    <dbReference type="NCBI Taxonomy" id="935569"/>
    <lineage>
        <taxon>Bacteria</taxon>
        <taxon>Pseudomonadati</taxon>
        <taxon>Pseudomonadota</taxon>
        <taxon>Gammaproteobacteria</taxon>
        <taxon>Lysobacterales</taxon>
        <taxon>Lysobacteraceae</taxon>
        <taxon>Pseudoxanthomonas</taxon>
    </lineage>
</organism>
<keyword evidence="1" id="KW-0175">Coiled coil</keyword>
<evidence type="ECO:0000313" key="3">
    <source>
        <dbReference type="Proteomes" id="UP000321583"/>
    </source>
</evidence>
<sequence length="73" mass="7924">MATESVAIEAFAGYESGVFLGWIEAVGDVMLNRGEVADSVTAENLGGLLMALSRAANELQQRELEQARERQPR</sequence>
<comment type="caution">
    <text evidence="2">The sequence shown here is derived from an EMBL/GenBank/DDBJ whole genome shotgun (WGS) entry which is preliminary data.</text>
</comment>
<name>A0A562D7N8_9GAMM</name>
<evidence type="ECO:0000313" key="2">
    <source>
        <dbReference type="EMBL" id="TWH05618.1"/>
    </source>
</evidence>
<evidence type="ECO:0000256" key="1">
    <source>
        <dbReference type="SAM" id="Coils"/>
    </source>
</evidence>